<evidence type="ECO:0000313" key="2">
    <source>
        <dbReference type="Proteomes" id="UP000199126"/>
    </source>
</evidence>
<dbReference type="Proteomes" id="UP000199126">
    <property type="component" value="Unassembled WGS sequence"/>
</dbReference>
<name>A0A1H8SHB1_9EURY</name>
<gene>
    <name evidence="1" type="ORF">SAMN04487948_10595</name>
</gene>
<dbReference type="EMBL" id="FODV01000005">
    <property type="protein sequence ID" value="SEO78062.1"/>
    <property type="molecule type" value="Genomic_DNA"/>
</dbReference>
<evidence type="ECO:0000313" key="1">
    <source>
        <dbReference type="EMBL" id="SEO78062.1"/>
    </source>
</evidence>
<keyword evidence="2" id="KW-1185">Reference proteome</keyword>
<organism evidence="1 2">
    <name type="scientific">Halogranum amylolyticum</name>
    <dbReference type="NCBI Taxonomy" id="660520"/>
    <lineage>
        <taxon>Archaea</taxon>
        <taxon>Methanobacteriati</taxon>
        <taxon>Methanobacteriota</taxon>
        <taxon>Stenosarchaea group</taxon>
        <taxon>Halobacteria</taxon>
        <taxon>Halobacteriales</taxon>
        <taxon>Haloferacaceae</taxon>
    </lineage>
</organism>
<sequence>MVFTEGTDGSFYDATLPPGENRTITVELLDQRGAKVAGEARLYTENLSRPDGAMDQVEFVGQAGEDTIVWNESYEPVKAPWRTDNYEYQNESVQTGADETGVVPGLSWTQEFYAGLGVALLGVVGLKRKLT</sequence>
<reference evidence="2" key="1">
    <citation type="submission" date="2016-10" db="EMBL/GenBank/DDBJ databases">
        <authorList>
            <person name="Varghese N."/>
            <person name="Submissions S."/>
        </authorList>
    </citation>
    <scope>NUCLEOTIDE SEQUENCE [LARGE SCALE GENOMIC DNA]</scope>
    <source>
        <strain evidence="2">CGMCC 1.10121</strain>
    </source>
</reference>
<dbReference type="AlphaFoldDB" id="A0A1H8SHB1"/>
<protein>
    <submittedName>
        <fullName evidence="1">Uncharacterized protein</fullName>
    </submittedName>
</protein>
<accession>A0A1H8SHB1</accession>
<dbReference type="OrthoDB" id="307647at2157"/>
<proteinExistence type="predicted"/>
<dbReference type="RefSeq" id="WP_211609119.1">
    <property type="nucleotide sequence ID" value="NZ_FODV01000005.1"/>
</dbReference>